<dbReference type="STRING" id="225345.CLCHR_11600"/>
<gene>
    <name evidence="2" type="ORF">CLCHR_11600</name>
</gene>
<organism evidence="2 3">
    <name type="scientific">Clostridium chromiireducens</name>
    <dbReference type="NCBI Taxonomy" id="225345"/>
    <lineage>
        <taxon>Bacteria</taxon>
        <taxon>Bacillati</taxon>
        <taxon>Bacillota</taxon>
        <taxon>Clostridia</taxon>
        <taxon>Eubacteriales</taxon>
        <taxon>Clostridiaceae</taxon>
        <taxon>Clostridium</taxon>
    </lineage>
</organism>
<dbReference type="Pfam" id="PF18588">
    <property type="entry name" value="WcbI"/>
    <property type="match status" value="1"/>
</dbReference>
<dbReference type="Gene3D" id="3.40.50.720">
    <property type="entry name" value="NAD(P)-binding Rossmann-like Domain"/>
    <property type="match status" value="1"/>
</dbReference>
<accession>A0A1V4IX95</accession>
<dbReference type="OrthoDB" id="2059018at2"/>
<proteinExistence type="predicted"/>
<evidence type="ECO:0000313" key="3">
    <source>
        <dbReference type="Proteomes" id="UP000191056"/>
    </source>
</evidence>
<name>A0A1V4IX95_9CLOT</name>
<keyword evidence="3" id="KW-1185">Reference proteome</keyword>
<dbReference type="Proteomes" id="UP000191056">
    <property type="component" value="Unassembled WGS sequence"/>
</dbReference>
<sequence length="414" mass="49423">MLFETEKNIVIWGTGNTARKLYYKLRHIHNVRGWTENLMVKGIVKTIYNKPVLSLEEISKKDLIIIASEKYWEEIVLQIDSMGYEFFKDYFPYWIIENTYIDWMKLVKIKDMGIKFDLVQIVRKMTRGKKLAIINGNCNTTSIQRYLESNKEFNRNFIFIQIPRVCEARSGVNLAAIAMPELWQLCDLFISQKILLNNEFAKEFATEYIVSQLREDCQKIIIANMFFVGYWPQCKQPNAKPLKEISFRGLFPYGDKNVDQMMEHGEYTPDEIISKISDENFYCLDDILETGEKSLNELKRREEDCTVKMYDYIEEHWKERQLFYAPGHPNNELLKECAKRILTVLKIQEKFFKHERYLDTHYSLRSQDLVIYPSVIKALNLEDYLDSFFANKLIDMEIRSFDEYMRTFIDYCYD</sequence>
<dbReference type="Gene3D" id="3.40.50.12080">
    <property type="match status" value="2"/>
</dbReference>
<comment type="caution">
    <text evidence="2">The sequence shown here is derived from an EMBL/GenBank/DDBJ whole genome shotgun (WGS) entry which is preliminary data.</text>
</comment>
<protein>
    <recommendedName>
        <fullName evidence="1">Polysaccharide biosynthesis enzyme WcbI domain-containing protein</fullName>
    </recommendedName>
</protein>
<reference evidence="2 3" key="1">
    <citation type="submission" date="2017-03" db="EMBL/GenBank/DDBJ databases">
        <title>Genome sequence of Clostridium chromiireducens DSM 23318.</title>
        <authorList>
            <person name="Poehlein A."/>
            <person name="Daniel R."/>
        </authorList>
    </citation>
    <scope>NUCLEOTIDE SEQUENCE [LARGE SCALE GENOMIC DNA]</scope>
    <source>
        <strain evidence="2 3">DSM 23318</strain>
    </source>
</reference>
<dbReference type="RefSeq" id="WP_079438744.1">
    <property type="nucleotide sequence ID" value="NZ_MZGT01000012.1"/>
</dbReference>
<feature type="domain" description="Polysaccharide biosynthesis enzyme WcbI" evidence="1">
    <location>
        <begin position="132"/>
        <end position="348"/>
    </location>
</feature>
<dbReference type="AlphaFoldDB" id="A0A1V4IX95"/>
<evidence type="ECO:0000259" key="1">
    <source>
        <dbReference type="Pfam" id="PF18588"/>
    </source>
</evidence>
<dbReference type="EMBL" id="MZGT01000012">
    <property type="protein sequence ID" value="OPJ64513.1"/>
    <property type="molecule type" value="Genomic_DNA"/>
</dbReference>
<evidence type="ECO:0000313" key="2">
    <source>
        <dbReference type="EMBL" id="OPJ64513.1"/>
    </source>
</evidence>
<dbReference type="InterPro" id="IPR041307">
    <property type="entry name" value="WcbI"/>
</dbReference>